<dbReference type="Gene3D" id="3.40.50.1110">
    <property type="entry name" value="SGNH hydrolase"/>
    <property type="match status" value="1"/>
</dbReference>
<proteinExistence type="predicted"/>
<dbReference type="CDD" id="cd01846">
    <property type="entry name" value="fatty_acyltransferase_like"/>
    <property type="match status" value="1"/>
</dbReference>
<evidence type="ECO:0000313" key="2">
    <source>
        <dbReference type="EMBL" id="MCL1124101.1"/>
    </source>
</evidence>
<keyword evidence="1" id="KW-0732">Signal</keyword>
<dbReference type="PANTHER" id="PTHR45642:SF141">
    <property type="entry name" value="SECRETED EFFECTOR PROTEIN SSEJ"/>
    <property type="match status" value="1"/>
</dbReference>
<dbReference type="Proteomes" id="UP001203423">
    <property type="component" value="Unassembled WGS sequence"/>
</dbReference>
<dbReference type="SUPFAM" id="SSF52266">
    <property type="entry name" value="SGNH hydrolase"/>
    <property type="match status" value="1"/>
</dbReference>
<feature type="signal peptide" evidence="1">
    <location>
        <begin position="1"/>
        <end position="18"/>
    </location>
</feature>
<gene>
    <name evidence="2" type="ORF">L2764_06320</name>
</gene>
<feature type="chain" id="PRO_5046349030" evidence="1">
    <location>
        <begin position="19"/>
        <end position="412"/>
    </location>
</feature>
<reference evidence="2 3" key="1">
    <citation type="submission" date="2022-01" db="EMBL/GenBank/DDBJ databases">
        <title>Whole genome-based taxonomy of the Shewanellaceae.</title>
        <authorList>
            <person name="Martin-Rodriguez A.J."/>
        </authorList>
    </citation>
    <scope>NUCLEOTIDE SEQUENCE [LARGE SCALE GENOMIC DNA]</scope>
    <source>
        <strain evidence="2 3">DSM 17177</strain>
    </source>
</reference>
<protein>
    <submittedName>
        <fullName evidence="2">SGNH/GDSL hydrolase family protein</fullName>
    </submittedName>
</protein>
<dbReference type="Pfam" id="PF00657">
    <property type="entry name" value="Lipase_GDSL"/>
    <property type="match status" value="1"/>
</dbReference>
<dbReference type="InterPro" id="IPR050592">
    <property type="entry name" value="GDSL_lipolytic_enzyme"/>
</dbReference>
<name>A0ABT0LAB7_9GAMM</name>
<dbReference type="InterPro" id="IPR001087">
    <property type="entry name" value="GDSL"/>
</dbReference>
<sequence length="412" mass="47192">MKKYSLLAALVLPMFTYADYTELSDKKIEKLQDDETITYVRCWYRPHDNHDQSATDWEWALNDDGSYYKLSGYWYSSTSWKNMFYTETTTNTIEERCEKTLDTDFEAADITFFAADSRFSYNHTIWTNDISENDDDNSKINKLVSFGDSISDTGNIYNGSQWIFPNDHSWFLGHFSNGLIWTEYLAEHKDLPVYTWAIGGAEGEDAYVVLTGIGGQIESYLEYMQLSKNYDPKDTLVTFEFGLNDFVNDDRTVADVSADFTDALETLVENGIENMVILNLPDATQAPQFKYNTDGTTEEIREKLIEFNEFIETEVASYQAQGFNFVLYDTSTLFDNIIESPENYGLRNATDSCLDINRSSSIDYLQTHALRSDCSTYGSDSYLFWGVTHPTTKTHSIIAEDIIETALSSFAF</sequence>
<dbReference type="PANTHER" id="PTHR45642">
    <property type="entry name" value="GDSL ESTERASE/LIPASE EXL3"/>
    <property type="match status" value="1"/>
</dbReference>
<keyword evidence="3" id="KW-1185">Reference proteome</keyword>
<evidence type="ECO:0000313" key="3">
    <source>
        <dbReference type="Proteomes" id="UP001203423"/>
    </source>
</evidence>
<dbReference type="EMBL" id="JAKIKS010000017">
    <property type="protein sequence ID" value="MCL1124101.1"/>
    <property type="molecule type" value="Genomic_DNA"/>
</dbReference>
<accession>A0ABT0LAB7</accession>
<dbReference type="GO" id="GO:0016787">
    <property type="term" value="F:hydrolase activity"/>
    <property type="evidence" value="ECO:0007669"/>
    <property type="project" value="UniProtKB-KW"/>
</dbReference>
<evidence type="ECO:0000256" key="1">
    <source>
        <dbReference type="SAM" id="SignalP"/>
    </source>
</evidence>
<keyword evidence="2" id="KW-0378">Hydrolase</keyword>
<comment type="caution">
    <text evidence="2">The sequence shown here is derived from an EMBL/GenBank/DDBJ whole genome shotgun (WGS) entry which is preliminary data.</text>
</comment>
<dbReference type="InterPro" id="IPR036514">
    <property type="entry name" value="SGNH_hydro_sf"/>
</dbReference>
<dbReference type="RefSeq" id="WP_248939383.1">
    <property type="nucleotide sequence ID" value="NZ_JAKIKS010000017.1"/>
</dbReference>
<organism evidence="2 3">
    <name type="scientific">Shewanella surugensis</name>
    <dbReference type="NCBI Taxonomy" id="212020"/>
    <lineage>
        <taxon>Bacteria</taxon>
        <taxon>Pseudomonadati</taxon>
        <taxon>Pseudomonadota</taxon>
        <taxon>Gammaproteobacteria</taxon>
        <taxon>Alteromonadales</taxon>
        <taxon>Shewanellaceae</taxon>
        <taxon>Shewanella</taxon>
    </lineage>
</organism>